<dbReference type="InterPro" id="IPR029058">
    <property type="entry name" value="AB_hydrolase_fold"/>
</dbReference>
<dbReference type="InterPro" id="IPR000073">
    <property type="entry name" value="AB_hydrolase_1"/>
</dbReference>
<protein>
    <submittedName>
        <fullName evidence="2">SFRICE_013382</fullName>
    </submittedName>
</protein>
<name>A0A2H1VTD8_SPOFR</name>
<dbReference type="PANTHER" id="PTHR43798:SF33">
    <property type="entry name" value="HYDROLASE, PUTATIVE (AFU_ORTHOLOGUE AFUA_2G14860)-RELATED"/>
    <property type="match status" value="1"/>
</dbReference>
<organism evidence="2">
    <name type="scientific">Spodoptera frugiperda</name>
    <name type="common">Fall armyworm</name>
    <dbReference type="NCBI Taxonomy" id="7108"/>
    <lineage>
        <taxon>Eukaryota</taxon>
        <taxon>Metazoa</taxon>
        <taxon>Ecdysozoa</taxon>
        <taxon>Arthropoda</taxon>
        <taxon>Hexapoda</taxon>
        <taxon>Insecta</taxon>
        <taxon>Pterygota</taxon>
        <taxon>Neoptera</taxon>
        <taxon>Endopterygota</taxon>
        <taxon>Lepidoptera</taxon>
        <taxon>Glossata</taxon>
        <taxon>Ditrysia</taxon>
        <taxon>Noctuoidea</taxon>
        <taxon>Noctuidae</taxon>
        <taxon>Amphipyrinae</taxon>
        <taxon>Spodoptera</taxon>
    </lineage>
</organism>
<feature type="domain" description="AB hydrolase-1" evidence="1">
    <location>
        <begin position="28"/>
        <end position="148"/>
    </location>
</feature>
<evidence type="ECO:0000259" key="1">
    <source>
        <dbReference type="Pfam" id="PF00561"/>
    </source>
</evidence>
<gene>
    <name evidence="2" type="ORF">SFRICE_013382</name>
</gene>
<dbReference type="SUPFAM" id="SSF53474">
    <property type="entry name" value="alpha/beta-Hydrolases"/>
    <property type="match status" value="1"/>
</dbReference>
<accession>A0A2H1VTD8</accession>
<evidence type="ECO:0000313" key="2">
    <source>
        <dbReference type="EMBL" id="SOQ44087.1"/>
    </source>
</evidence>
<sequence>MDLLENEWYIQAPWGRIAIIAWGNCYDPPVLLCHGSIDSAISFRGLVSKLPKNFYYIGVDLPGHGKSDRFPPGLMISVSDMAYSINAVARHFRWKKFTFIGHSFGAFLGQNFNLLYPGKLNKLINLDPINFFAIPPQHFAKWYHSRFTEFYKNYDKYNTSIKDGPKVKWTEALQTLRSNRPGLSEQQAAEVLERLSEPAGEGYIRYTYDLRIKCINTPVFSPEHVKKLYTNHDTPILTIACQNSLDNELFRNTAFLLDEAEYPSKNMRFRSVVGGHDVHISNPDRVAVYASQFLLYGLEGMDNKAKGGNHPMTSLAMVEARGSVRLLLTKNHPVPSPAFRAGAPMALFMKQDFTPPLLSRRWFAVKFRPNMLLYSRENIILILESGLLFREDSVDVEQEAPAPEDVWQYVGGGKNGWMTRGERVAGVSGVLAAVMMFPPRDLHRSSLVKLAVYASLPVALRWCHRSRCRGSLPALLSIMREYLALARRTAACLKEYAALHAQIGSLTSVIESTHTLLCRQQSDLSVLLSRASSAVLGNAPWLRADVAWEAVQNQTCDNLMKIHHAFLVVQSTFLKHIAMAHYIPPVSAQRTYKNHNERIYWIHTVVIPHATEEFHHSYDSLERMYRLLKNSGTKDSETKKLGSAFNNNWLYSDIHTGIAKSCLELKLALNKSNSLDVFLDSCALNKQEIDLDVLNRDIDDVIDSLTKCLKTVQSSQMRLKKIQNKNVKDVSFEDKEVMVENAGVLKIEDREPESKDEVFYFVKTDDDIYDVQPAGDLTTAPGKKEKETNKIVLSELKRKLGKREDAMRERERQALAKTMPELKNIPEFPRQIKPEEFIERKGFLSKLRRKPIKRHGLRIKIKKNKTKNKKYKFKLSKYSKETDISGVIYEANAKLNVKSKILTVNFKNNYYITKWCKYIEENRPVSVSSNISDYSDIEPSTAKIHPDQELRCTKKDLELSPSTSDSEFDYTKEKQNALLHDVRRHRVVRKKNHPNHRPIIDNVDESLKPIEYRFGTGMAMASVLQVNKSLPHYIADEEVFIGDGEVSTDSGNDEDA</sequence>
<dbReference type="InterPro" id="IPR050266">
    <property type="entry name" value="AB_hydrolase_sf"/>
</dbReference>
<reference evidence="2" key="1">
    <citation type="submission" date="2016-07" db="EMBL/GenBank/DDBJ databases">
        <authorList>
            <person name="Bretaudeau A."/>
        </authorList>
    </citation>
    <scope>NUCLEOTIDE SEQUENCE</scope>
    <source>
        <strain evidence="2">Rice</strain>
        <tissue evidence="2">Whole body</tissue>
    </source>
</reference>
<dbReference type="Pfam" id="PF00561">
    <property type="entry name" value="Abhydrolase_1"/>
    <property type="match status" value="1"/>
</dbReference>
<proteinExistence type="predicted"/>
<dbReference type="Gene3D" id="3.40.50.1820">
    <property type="entry name" value="alpha/beta hydrolase"/>
    <property type="match status" value="1"/>
</dbReference>
<dbReference type="EMBL" id="ODYU01004334">
    <property type="protein sequence ID" value="SOQ44087.1"/>
    <property type="molecule type" value="Genomic_DNA"/>
</dbReference>
<dbReference type="PANTHER" id="PTHR43798">
    <property type="entry name" value="MONOACYLGLYCEROL LIPASE"/>
    <property type="match status" value="1"/>
</dbReference>
<dbReference type="AlphaFoldDB" id="A0A2H1VTD8"/>
<dbReference type="GO" id="GO:0016020">
    <property type="term" value="C:membrane"/>
    <property type="evidence" value="ECO:0007669"/>
    <property type="project" value="TreeGrafter"/>
</dbReference>